<evidence type="ECO:0000313" key="3">
    <source>
        <dbReference type="Proteomes" id="UP000005087"/>
    </source>
</evidence>
<reference evidence="3" key="2">
    <citation type="submission" date="2012-01" db="EMBL/GenBank/DDBJ databases">
        <title>Noncontiguous Finished sequence of chromosome of Saccharomonospora glauca K62.</title>
        <authorList>
            <consortium name="US DOE Joint Genome Institute"/>
            <person name="Lucas S."/>
            <person name="Han J."/>
            <person name="Lapidus A."/>
            <person name="Cheng J.-F."/>
            <person name="Goodwin L."/>
            <person name="Pitluck S."/>
            <person name="Peters L."/>
            <person name="Mikhailova N."/>
            <person name="Held B."/>
            <person name="Detter J.C."/>
            <person name="Han C."/>
            <person name="Tapia R."/>
            <person name="Land M."/>
            <person name="Hauser L."/>
            <person name="Kyrpides N."/>
            <person name="Ivanova N."/>
            <person name="Pagani I."/>
            <person name="Brambilla E.-M."/>
            <person name="Klenk H.-P."/>
            <person name="Woyke T."/>
        </authorList>
    </citation>
    <scope>NUCLEOTIDE SEQUENCE [LARGE SCALE GENOMIC DNA]</scope>
    <source>
        <strain evidence="3">K62</strain>
    </source>
</reference>
<dbReference type="AlphaFoldDB" id="I1CXC9"/>
<protein>
    <submittedName>
        <fullName evidence="2">Uncharacterized protein</fullName>
    </submittedName>
</protein>
<dbReference type="HOGENOM" id="CLU_2438993_0_0_11"/>
<keyword evidence="3" id="KW-1185">Reference proteome</keyword>
<feature type="compositionally biased region" description="Low complexity" evidence="1">
    <location>
        <begin position="19"/>
        <end position="33"/>
    </location>
</feature>
<accession>I1CXC9</accession>
<evidence type="ECO:0000256" key="1">
    <source>
        <dbReference type="SAM" id="MobiDB-lite"/>
    </source>
</evidence>
<proteinExistence type="predicted"/>
<dbReference type="EMBL" id="CM001484">
    <property type="protein sequence ID" value="EIE97353.1"/>
    <property type="molecule type" value="Genomic_DNA"/>
</dbReference>
<sequence>MVKGGPAGAACLLTVGPRQRAAGRAADAGPAVPHADPGAEGRRSGNHGGTAEQETRRDALAGRAGSGMAGKCRRFRLVGWLAWWSSRRLT</sequence>
<feature type="region of interest" description="Disordered" evidence="1">
    <location>
        <begin position="19"/>
        <end position="68"/>
    </location>
</feature>
<dbReference type="STRING" id="928724.SacglDRAFT_00398"/>
<gene>
    <name evidence="2" type="ORF">SacglDRAFT_00398</name>
</gene>
<name>I1CXC9_9PSEU</name>
<dbReference type="Proteomes" id="UP000005087">
    <property type="component" value="Chromosome"/>
</dbReference>
<reference evidence="2 3" key="1">
    <citation type="submission" date="2011-09" db="EMBL/GenBank/DDBJ databases">
        <authorList>
            <consortium name="US DOE Joint Genome Institute (JGI-PGF)"/>
            <person name="Lucas S."/>
            <person name="Han J."/>
            <person name="Lapidus A."/>
            <person name="Cheng J.-F."/>
            <person name="Goodwin L."/>
            <person name="Pitluck S."/>
            <person name="Peters L."/>
            <person name="Land M.L."/>
            <person name="Hauser L."/>
            <person name="Brambilla E."/>
            <person name="Klenk H.-P."/>
            <person name="Woyke T.J."/>
        </authorList>
    </citation>
    <scope>NUCLEOTIDE SEQUENCE [LARGE SCALE GENOMIC DNA]</scope>
    <source>
        <strain evidence="2 3">K62</strain>
    </source>
</reference>
<organism evidence="2 3">
    <name type="scientific">Saccharomonospora glauca K62</name>
    <dbReference type="NCBI Taxonomy" id="928724"/>
    <lineage>
        <taxon>Bacteria</taxon>
        <taxon>Bacillati</taxon>
        <taxon>Actinomycetota</taxon>
        <taxon>Actinomycetes</taxon>
        <taxon>Pseudonocardiales</taxon>
        <taxon>Pseudonocardiaceae</taxon>
        <taxon>Saccharomonospora</taxon>
    </lineage>
</organism>
<evidence type="ECO:0000313" key="2">
    <source>
        <dbReference type="EMBL" id="EIE97353.1"/>
    </source>
</evidence>